<dbReference type="NCBIfam" id="TIGR00070">
    <property type="entry name" value="hisG"/>
    <property type="match status" value="1"/>
</dbReference>
<evidence type="ECO:0000256" key="5">
    <source>
        <dbReference type="ARBA" id="ARBA00011496"/>
    </source>
</evidence>
<dbReference type="PANTHER" id="PTHR21403:SF8">
    <property type="entry name" value="ATP PHOSPHORIBOSYLTRANSFERASE"/>
    <property type="match status" value="1"/>
</dbReference>
<evidence type="ECO:0000256" key="2">
    <source>
        <dbReference type="ARBA" id="ARBA00004496"/>
    </source>
</evidence>
<reference evidence="18 19" key="1">
    <citation type="journal article" date="2016" name="Nat. Commun.">
        <title>Thousands of microbial genomes shed light on interconnected biogeochemical processes in an aquifer system.</title>
        <authorList>
            <person name="Anantharaman K."/>
            <person name="Brown C.T."/>
            <person name="Hug L.A."/>
            <person name="Sharon I."/>
            <person name="Castelle C.J."/>
            <person name="Probst A.J."/>
            <person name="Thomas B.C."/>
            <person name="Singh A."/>
            <person name="Wilkins M.J."/>
            <person name="Karaoz U."/>
            <person name="Brodie E.L."/>
            <person name="Williams K.H."/>
            <person name="Hubbard S.S."/>
            <person name="Banfield J.F."/>
        </authorList>
    </citation>
    <scope>NUCLEOTIDE SEQUENCE [LARGE SCALE GENOMIC DNA]</scope>
</reference>
<dbReference type="EMBL" id="MEYH01000022">
    <property type="protein sequence ID" value="OGD16916.1"/>
    <property type="molecule type" value="Genomic_DNA"/>
</dbReference>
<sequence length="227" mass="25382">MSIENNTNYLVIALPSGILLKPSIQLFEGIGIDLKGGKEISRKLTFFDQGEEIKFVITRPKDNPTYVECGAADIGIVGEDVLLEEKKDVYRLIDLKFGKCKMVLAAPEGREQEKCCKNNGHRLRVATKYPHIAGDYFKEKGIYVELIKLYGSVELAPQVGLADMIVDIVSTGGTLKENKLTIIEEIIPLSAQLIVNRISYKTKHERITRLIQDIKKFVSLESGKIAE</sequence>
<dbReference type="GO" id="GO:0005737">
    <property type="term" value="C:cytoplasm"/>
    <property type="evidence" value="ECO:0007669"/>
    <property type="project" value="UniProtKB-SubCell"/>
</dbReference>
<feature type="domain" description="ATP phosphoribosyltransferase catalytic" evidence="17">
    <location>
        <begin position="59"/>
        <end position="215"/>
    </location>
</feature>
<keyword evidence="10 16" id="KW-0328">Glycosyltransferase</keyword>
<evidence type="ECO:0000313" key="19">
    <source>
        <dbReference type="Proteomes" id="UP000177701"/>
    </source>
</evidence>
<keyword evidence="8 16" id="KW-0963">Cytoplasm</keyword>
<comment type="caution">
    <text evidence="18">The sequence shown here is derived from an EMBL/GenBank/DDBJ whole genome shotgun (WGS) entry which is preliminary data.</text>
</comment>
<name>A0A1F5AEX6_9BACT</name>
<dbReference type="InterPro" id="IPR001348">
    <property type="entry name" value="ATP_PRibTrfase_HisG"/>
</dbReference>
<comment type="domain">
    <text evidence="16">Lacks the C-terminal regulatory region which is replaced by HisZ.</text>
</comment>
<dbReference type="STRING" id="1797291.A2V47_05835"/>
<dbReference type="InterPro" id="IPR018198">
    <property type="entry name" value="ATP_PRibTrfase_CS"/>
</dbReference>
<comment type="subunit">
    <text evidence="5 16">Heteromultimer composed of HisG and HisZ subunits.</text>
</comment>
<dbReference type="HAMAP" id="MF_01018">
    <property type="entry name" value="HisG_Short"/>
    <property type="match status" value="1"/>
</dbReference>
<protein>
    <recommendedName>
        <fullName evidence="7 16">ATP phosphoribosyltransferase</fullName>
        <shortName evidence="16">ATP-PRT</shortName>
        <shortName evidence="16">ATP-PRTase</shortName>
        <ecNumber evidence="6 16">2.4.2.17</ecNumber>
    </recommendedName>
</protein>
<evidence type="ECO:0000256" key="11">
    <source>
        <dbReference type="ARBA" id="ARBA00022679"/>
    </source>
</evidence>
<dbReference type="InterPro" id="IPR024893">
    <property type="entry name" value="ATP_PRibTrfase_HisG_short"/>
</dbReference>
<dbReference type="GO" id="GO:0005524">
    <property type="term" value="F:ATP binding"/>
    <property type="evidence" value="ECO:0007669"/>
    <property type="project" value="UniProtKB-KW"/>
</dbReference>
<evidence type="ECO:0000256" key="8">
    <source>
        <dbReference type="ARBA" id="ARBA00022490"/>
    </source>
</evidence>
<dbReference type="InterPro" id="IPR013820">
    <property type="entry name" value="ATP_PRibTrfase_cat"/>
</dbReference>
<dbReference type="PANTHER" id="PTHR21403">
    <property type="entry name" value="ATP PHOSPHORIBOSYLTRANSFERASE ATP-PRTASE"/>
    <property type="match status" value="1"/>
</dbReference>
<organism evidence="18 19">
    <name type="scientific">Candidatus Sediminicultor quintus</name>
    <dbReference type="NCBI Taxonomy" id="1797291"/>
    <lineage>
        <taxon>Bacteria</taxon>
        <taxon>Pseudomonadati</taxon>
        <taxon>Atribacterota</taxon>
        <taxon>Candidatus Phoenicimicrobiia</taxon>
        <taxon>Candidatus Pheonicimicrobiales</taxon>
        <taxon>Candidatus Phoenicimicrobiaceae</taxon>
        <taxon>Candidatus Sediminicultor</taxon>
    </lineage>
</organism>
<dbReference type="CDD" id="cd13595">
    <property type="entry name" value="PBP2_HisGs"/>
    <property type="match status" value="1"/>
</dbReference>
<evidence type="ECO:0000256" key="10">
    <source>
        <dbReference type="ARBA" id="ARBA00022676"/>
    </source>
</evidence>
<dbReference type="Proteomes" id="UP000177701">
    <property type="component" value="Unassembled WGS sequence"/>
</dbReference>
<proteinExistence type="inferred from homology"/>
<keyword evidence="11 16" id="KW-0808">Transferase</keyword>
<evidence type="ECO:0000256" key="12">
    <source>
        <dbReference type="ARBA" id="ARBA00022741"/>
    </source>
</evidence>
<keyword evidence="14 16" id="KW-0368">Histidine biosynthesis</keyword>
<evidence type="ECO:0000256" key="6">
    <source>
        <dbReference type="ARBA" id="ARBA00011946"/>
    </source>
</evidence>
<dbReference type="PROSITE" id="PS01316">
    <property type="entry name" value="ATP_P_PHORIBOSYLTR"/>
    <property type="match status" value="1"/>
</dbReference>
<accession>A0A1F5AEX6</accession>
<dbReference type="AlphaFoldDB" id="A0A1F5AEX6"/>
<evidence type="ECO:0000256" key="9">
    <source>
        <dbReference type="ARBA" id="ARBA00022605"/>
    </source>
</evidence>
<evidence type="ECO:0000313" key="18">
    <source>
        <dbReference type="EMBL" id="OGD16916.1"/>
    </source>
</evidence>
<gene>
    <name evidence="16" type="primary">hisG</name>
    <name evidence="18" type="ORF">A2V47_05835</name>
</gene>
<evidence type="ECO:0000256" key="16">
    <source>
        <dbReference type="HAMAP-Rule" id="MF_01018"/>
    </source>
</evidence>
<comment type="function">
    <text evidence="15 16">Catalyzes the condensation of ATP and 5-phosphoribose 1-diphosphate to form N'-(5'-phosphoribosyl)-ATP (PR-ATP). Has a crucial role in the pathway because the rate of histidine biosynthesis seems to be controlled primarily by regulation of HisG enzymatic activity.</text>
</comment>
<evidence type="ECO:0000256" key="4">
    <source>
        <dbReference type="ARBA" id="ARBA00009489"/>
    </source>
</evidence>
<comment type="pathway">
    <text evidence="3 16">Amino-acid biosynthesis; L-histidine biosynthesis; L-histidine from 5-phospho-alpha-D-ribose 1-diphosphate: step 1/9.</text>
</comment>
<dbReference type="Gene3D" id="3.40.190.10">
    <property type="entry name" value="Periplasmic binding protein-like II"/>
    <property type="match status" value="2"/>
</dbReference>
<keyword evidence="12 16" id="KW-0547">Nucleotide-binding</keyword>
<dbReference type="GO" id="GO:0000105">
    <property type="term" value="P:L-histidine biosynthetic process"/>
    <property type="evidence" value="ECO:0007669"/>
    <property type="project" value="UniProtKB-UniRule"/>
</dbReference>
<dbReference type="UniPathway" id="UPA00031">
    <property type="reaction ID" value="UER00006"/>
</dbReference>
<evidence type="ECO:0000256" key="14">
    <source>
        <dbReference type="ARBA" id="ARBA00023102"/>
    </source>
</evidence>
<comment type="similarity">
    <text evidence="4 16">Belongs to the ATP phosphoribosyltransferase family. Short subfamily.</text>
</comment>
<evidence type="ECO:0000256" key="15">
    <source>
        <dbReference type="ARBA" id="ARBA00024861"/>
    </source>
</evidence>
<dbReference type="SUPFAM" id="SSF53850">
    <property type="entry name" value="Periplasmic binding protein-like II"/>
    <property type="match status" value="1"/>
</dbReference>
<keyword evidence="9 16" id="KW-0028">Amino-acid biosynthesis</keyword>
<comment type="subcellular location">
    <subcellularLocation>
        <location evidence="2 16">Cytoplasm</location>
    </subcellularLocation>
</comment>
<evidence type="ECO:0000259" key="17">
    <source>
        <dbReference type="Pfam" id="PF01634"/>
    </source>
</evidence>
<dbReference type="FunFam" id="3.40.190.10:FF:000008">
    <property type="entry name" value="ATP phosphoribosyltransferase"/>
    <property type="match status" value="1"/>
</dbReference>
<dbReference type="Pfam" id="PF01634">
    <property type="entry name" value="HisG"/>
    <property type="match status" value="1"/>
</dbReference>
<comment type="catalytic activity">
    <reaction evidence="1 16">
        <text>1-(5-phospho-beta-D-ribosyl)-ATP + diphosphate = 5-phospho-alpha-D-ribose 1-diphosphate + ATP</text>
        <dbReference type="Rhea" id="RHEA:18473"/>
        <dbReference type="ChEBI" id="CHEBI:30616"/>
        <dbReference type="ChEBI" id="CHEBI:33019"/>
        <dbReference type="ChEBI" id="CHEBI:58017"/>
        <dbReference type="ChEBI" id="CHEBI:73183"/>
        <dbReference type="EC" id="2.4.2.17"/>
    </reaction>
</comment>
<evidence type="ECO:0000256" key="1">
    <source>
        <dbReference type="ARBA" id="ARBA00000915"/>
    </source>
</evidence>
<keyword evidence="13 16" id="KW-0067">ATP-binding</keyword>
<dbReference type="EC" id="2.4.2.17" evidence="6 16"/>
<dbReference type="GO" id="GO:0003879">
    <property type="term" value="F:ATP phosphoribosyltransferase activity"/>
    <property type="evidence" value="ECO:0007669"/>
    <property type="project" value="UniProtKB-UniRule"/>
</dbReference>
<evidence type="ECO:0000256" key="13">
    <source>
        <dbReference type="ARBA" id="ARBA00022840"/>
    </source>
</evidence>
<evidence type="ECO:0000256" key="3">
    <source>
        <dbReference type="ARBA" id="ARBA00004667"/>
    </source>
</evidence>
<evidence type="ECO:0000256" key="7">
    <source>
        <dbReference type="ARBA" id="ARBA00020998"/>
    </source>
</evidence>